<dbReference type="GO" id="GO:0005634">
    <property type="term" value="C:nucleus"/>
    <property type="evidence" value="ECO:0007669"/>
    <property type="project" value="UniProtKB-SubCell"/>
</dbReference>
<feature type="compositionally biased region" description="Polar residues" evidence="6">
    <location>
        <begin position="122"/>
        <end position="137"/>
    </location>
</feature>
<feature type="compositionally biased region" description="Low complexity" evidence="6">
    <location>
        <begin position="174"/>
        <end position="183"/>
    </location>
</feature>
<keyword evidence="9" id="KW-1185">Reference proteome</keyword>
<dbReference type="PANTHER" id="PTHR33572:SF17">
    <property type="entry name" value="SEXUAL DEVELOPMENT REGULATOR VELC"/>
    <property type="match status" value="1"/>
</dbReference>
<dbReference type="AlphaFoldDB" id="A0AAD9SU15"/>
<evidence type="ECO:0000313" key="8">
    <source>
        <dbReference type="EMBL" id="KAK2624608.1"/>
    </source>
</evidence>
<evidence type="ECO:0000256" key="5">
    <source>
        <dbReference type="ARBA" id="ARBA00023242"/>
    </source>
</evidence>
<comment type="subcellular location">
    <subcellularLocation>
        <location evidence="1">Nucleus</location>
    </subcellularLocation>
</comment>
<evidence type="ECO:0000256" key="1">
    <source>
        <dbReference type="ARBA" id="ARBA00004123"/>
    </source>
</evidence>
<keyword evidence="5" id="KW-0539">Nucleus</keyword>
<sequence length="457" mass="49972">MSLTHLSGGYGGPPPPRYHYPADGDHHARLPPRLPSMASLLNHEPSKDHNLKPYMGQYQPPYGPPQPQPPQPVYMDKMDSSPQTKFIYPPPAVSSPPAPLPHQSRLSPLASDPDRHQYPLSPGSTQTRPQALSASSRPSKHIKRRRAEPARASDPDFVNSGAHASLEHEGSQFSRRGSPLSESSSRHMSAQPTAPPAPPAMQVSGLLGDGKPRYAPQARAGQPPKPQTSSPGRHSSEPNYCLRMRQQPVAARACGFGERDRRVIDPPPILQMDVNSPSLSPATLAALIRSPFSVVHCTLWDPDTNTDATAMPGTSDKRQQRRLMGTLVASPFVGKDEHGVEGCFFTFPDLSVRTPGRYSLKFALVNLVPGRMGPGQSAPILHVIWSDEFQVFNAKDFGGMRASTELTKALRGQGCMISVKKGNGRAGSRVEDDEDDDDDDEEEEEEELVRRGKRNKR</sequence>
<dbReference type="Proteomes" id="UP001285354">
    <property type="component" value="Unassembled WGS sequence"/>
</dbReference>
<keyword evidence="3" id="KW-0805">Transcription regulation</keyword>
<organism evidence="8 9">
    <name type="scientific">Diplocarpon rosae</name>
    <dbReference type="NCBI Taxonomy" id="946125"/>
    <lineage>
        <taxon>Eukaryota</taxon>
        <taxon>Fungi</taxon>
        <taxon>Dikarya</taxon>
        <taxon>Ascomycota</taxon>
        <taxon>Pezizomycotina</taxon>
        <taxon>Leotiomycetes</taxon>
        <taxon>Helotiales</taxon>
        <taxon>Drepanopezizaceae</taxon>
        <taxon>Diplocarpon</taxon>
    </lineage>
</organism>
<dbReference type="Gene3D" id="2.60.40.3960">
    <property type="entry name" value="Velvet domain"/>
    <property type="match status" value="1"/>
</dbReference>
<dbReference type="GO" id="GO:0030435">
    <property type="term" value="P:sporulation resulting in formation of a cellular spore"/>
    <property type="evidence" value="ECO:0007669"/>
    <property type="project" value="UniProtKB-KW"/>
</dbReference>
<comment type="caution">
    <text evidence="8">The sequence shown here is derived from an EMBL/GenBank/DDBJ whole genome shotgun (WGS) entry which is preliminary data.</text>
</comment>
<evidence type="ECO:0000256" key="6">
    <source>
        <dbReference type="SAM" id="MobiDB-lite"/>
    </source>
</evidence>
<evidence type="ECO:0000259" key="7">
    <source>
        <dbReference type="PROSITE" id="PS51821"/>
    </source>
</evidence>
<dbReference type="Pfam" id="PF11754">
    <property type="entry name" value="Velvet"/>
    <property type="match status" value="2"/>
</dbReference>
<feature type="domain" description="Velvet" evidence="7">
    <location>
        <begin position="235"/>
        <end position="420"/>
    </location>
</feature>
<dbReference type="PROSITE" id="PS51821">
    <property type="entry name" value="VELVET"/>
    <property type="match status" value="1"/>
</dbReference>
<reference evidence="8" key="1">
    <citation type="submission" date="2023-06" db="EMBL/GenBank/DDBJ databases">
        <title>Draft genome of Marssonina rosae.</title>
        <authorList>
            <person name="Cheng Q."/>
        </authorList>
    </citation>
    <scope>NUCLEOTIDE SEQUENCE</scope>
    <source>
        <strain evidence="8">R4</strain>
    </source>
</reference>
<accession>A0AAD9SU15</accession>
<dbReference type="InterPro" id="IPR038491">
    <property type="entry name" value="Velvet_dom_sf"/>
</dbReference>
<evidence type="ECO:0000256" key="3">
    <source>
        <dbReference type="ARBA" id="ARBA00023015"/>
    </source>
</evidence>
<evidence type="ECO:0000313" key="9">
    <source>
        <dbReference type="Proteomes" id="UP001285354"/>
    </source>
</evidence>
<keyword evidence="2" id="KW-0749">Sporulation</keyword>
<keyword evidence="4" id="KW-0804">Transcription</keyword>
<feature type="region of interest" description="Disordered" evidence="6">
    <location>
        <begin position="1"/>
        <end position="239"/>
    </location>
</feature>
<dbReference type="InterPro" id="IPR037525">
    <property type="entry name" value="Velvet_dom"/>
</dbReference>
<evidence type="ECO:0000256" key="2">
    <source>
        <dbReference type="ARBA" id="ARBA00022969"/>
    </source>
</evidence>
<dbReference type="InterPro" id="IPR021740">
    <property type="entry name" value="Velvet"/>
</dbReference>
<proteinExistence type="predicted"/>
<feature type="compositionally biased region" description="Pro residues" evidence="6">
    <location>
        <begin position="61"/>
        <end position="72"/>
    </location>
</feature>
<gene>
    <name evidence="8" type="ORF">QTJ16_005801</name>
</gene>
<name>A0AAD9SU15_9HELO</name>
<dbReference type="EMBL" id="JAUBYV010000009">
    <property type="protein sequence ID" value="KAK2624608.1"/>
    <property type="molecule type" value="Genomic_DNA"/>
</dbReference>
<feature type="region of interest" description="Disordered" evidence="6">
    <location>
        <begin position="420"/>
        <end position="457"/>
    </location>
</feature>
<feature type="compositionally biased region" description="Acidic residues" evidence="6">
    <location>
        <begin position="431"/>
        <end position="447"/>
    </location>
</feature>
<dbReference type="PANTHER" id="PTHR33572">
    <property type="entry name" value="SPORE DEVELOPMENT REGULATOR VOSA"/>
    <property type="match status" value="1"/>
</dbReference>
<evidence type="ECO:0000256" key="4">
    <source>
        <dbReference type="ARBA" id="ARBA00023163"/>
    </source>
</evidence>
<feature type="compositionally biased region" description="Pro residues" evidence="6">
    <location>
        <begin position="88"/>
        <end position="100"/>
    </location>
</feature>
<protein>
    <recommendedName>
        <fullName evidence="7">Velvet domain-containing protein</fullName>
    </recommendedName>
</protein>